<evidence type="ECO:0000313" key="6">
    <source>
        <dbReference type="EMBL" id="KAL3822963.1"/>
    </source>
</evidence>
<organism evidence="6 7">
    <name type="scientific">Cyclostephanos tholiformis</name>
    <dbReference type="NCBI Taxonomy" id="382380"/>
    <lineage>
        <taxon>Eukaryota</taxon>
        <taxon>Sar</taxon>
        <taxon>Stramenopiles</taxon>
        <taxon>Ochrophyta</taxon>
        <taxon>Bacillariophyta</taxon>
        <taxon>Coscinodiscophyceae</taxon>
        <taxon>Thalassiosirophycidae</taxon>
        <taxon>Stephanodiscales</taxon>
        <taxon>Stephanodiscaceae</taxon>
        <taxon>Cyclostephanos</taxon>
    </lineage>
</organism>
<dbReference type="InterPro" id="IPR028364">
    <property type="entry name" value="Ribosomal_uL1/biogenesis"/>
</dbReference>
<dbReference type="CDD" id="cd00403">
    <property type="entry name" value="Ribosomal_L1"/>
    <property type="match status" value="1"/>
</dbReference>
<name>A0ABD3SF13_9STRA</name>
<accession>A0ABD3SF13</accession>
<feature type="compositionally biased region" description="Low complexity" evidence="5">
    <location>
        <begin position="32"/>
        <end position="49"/>
    </location>
</feature>
<dbReference type="GO" id="GO:0005840">
    <property type="term" value="C:ribosome"/>
    <property type="evidence" value="ECO:0007669"/>
    <property type="project" value="UniProtKB-KW"/>
</dbReference>
<dbReference type="Gene3D" id="3.40.50.790">
    <property type="match status" value="1"/>
</dbReference>
<evidence type="ECO:0000256" key="3">
    <source>
        <dbReference type="ARBA" id="ARBA00023274"/>
    </source>
</evidence>
<evidence type="ECO:0000256" key="2">
    <source>
        <dbReference type="ARBA" id="ARBA00022980"/>
    </source>
</evidence>
<evidence type="ECO:0000256" key="1">
    <source>
        <dbReference type="ARBA" id="ARBA00010531"/>
    </source>
</evidence>
<protein>
    <recommendedName>
        <fullName evidence="4">Ribosomal protein</fullName>
    </recommendedName>
</protein>
<evidence type="ECO:0000256" key="5">
    <source>
        <dbReference type="SAM" id="MobiDB-lite"/>
    </source>
</evidence>
<comment type="caution">
    <text evidence="6">The sequence shown here is derived from an EMBL/GenBank/DDBJ whole genome shotgun (WGS) entry which is preliminary data.</text>
</comment>
<dbReference type="InterPro" id="IPR016095">
    <property type="entry name" value="Ribosomal_uL1_3-a/b-sand"/>
</dbReference>
<gene>
    <name evidence="6" type="ORF">ACHAXA_011678</name>
</gene>
<feature type="region of interest" description="Disordered" evidence="5">
    <location>
        <begin position="18"/>
        <end position="61"/>
    </location>
</feature>
<dbReference type="GO" id="GO:1990904">
    <property type="term" value="C:ribonucleoprotein complex"/>
    <property type="evidence" value="ECO:0007669"/>
    <property type="project" value="UniProtKB-KW"/>
</dbReference>
<dbReference type="AlphaFoldDB" id="A0ABD3SF13"/>
<dbReference type="Gene3D" id="3.30.190.20">
    <property type="match status" value="1"/>
</dbReference>
<dbReference type="Pfam" id="PF00687">
    <property type="entry name" value="Ribosomal_L1"/>
    <property type="match status" value="1"/>
</dbReference>
<keyword evidence="3 4" id="KW-0687">Ribonucleoprotein</keyword>
<dbReference type="SUPFAM" id="SSF56808">
    <property type="entry name" value="Ribosomal protein L1"/>
    <property type="match status" value="1"/>
</dbReference>
<dbReference type="PANTHER" id="PTHR36427">
    <property type="entry name" value="54S RIBOSOMAL PROTEIN L1, MITOCHONDRIAL"/>
    <property type="match status" value="1"/>
</dbReference>
<dbReference type="InterPro" id="IPR023673">
    <property type="entry name" value="Ribosomal_uL1_CS"/>
</dbReference>
<reference evidence="6 7" key="1">
    <citation type="submission" date="2024-10" db="EMBL/GenBank/DDBJ databases">
        <title>Updated reference genomes for cyclostephanoid diatoms.</title>
        <authorList>
            <person name="Roberts W.R."/>
            <person name="Alverson A.J."/>
        </authorList>
    </citation>
    <scope>NUCLEOTIDE SEQUENCE [LARGE SCALE GENOMIC DNA]</scope>
    <source>
        <strain evidence="6 7">AJA228-03</strain>
    </source>
</reference>
<evidence type="ECO:0000313" key="7">
    <source>
        <dbReference type="Proteomes" id="UP001530377"/>
    </source>
</evidence>
<dbReference type="InterPro" id="IPR023674">
    <property type="entry name" value="Ribosomal_uL1-like"/>
</dbReference>
<dbReference type="Proteomes" id="UP001530377">
    <property type="component" value="Unassembled WGS sequence"/>
</dbReference>
<evidence type="ECO:0000256" key="4">
    <source>
        <dbReference type="RuleBase" id="RU000659"/>
    </source>
</evidence>
<proteinExistence type="inferred from homology"/>
<keyword evidence="2 4" id="KW-0689">Ribosomal protein</keyword>
<keyword evidence="7" id="KW-1185">Reference proteome</keyword>
<sequence length="371" mass="40689">MSSNLLLLRRISPSPRTTVVFFPRRPSPPSSFQPSSSPSSSSSSSSSSFDYDASASYRHPPTSMLVRSRGYVTRAHASPTPPTPIRSALRILLDGIDERHSHRLWRWENNRENRIEQRVSYLKERGGAGMPSPDRAREDANTTPYRRMDESIELALQLNLDPRKPGQSLRGSVKLPHGNGRTFGVAVFTDDVDLARKALEGGAVHAGGTNVVDMIKDGTISPSSFQRTLATPEIMSRLSSVARLLGPRGLMPNAKIGTIVPHDALLDALAMQRSGVSNYRTDREGIVRLGVGRGSFGIDDLLDNVREFMNEIHGVKPESFGKGRKGQKGKVARGTKYYLKAHLSATQGRGSVLVDIRTIDPTSAFFMSEPQ</sequence>
<dbReference type="PANTHER" id="PTHR36427:SF3">
    <property type="entry name" value="LARGE RIBOSOMAL SUBUNIT PROTEIN UL1M"/>
    <property type="match status" value="1"/>
</dbReference>
<dbReference type="EMBL" id="JALLPB020000050">
    <property type="protein sequence ID" value="KAL3822963.1"/>
    <property type="molecule type" value="Genomic_DNA"/>
</dbReference>
<comment type="similarity">
    <text evidence="1 4">Belongs to the universal ribosomal protein uL1 family.</text>
</comment>
<dbReference type="PROSITE" id="PS01199">
    <property type="entry name" value="RIBOSOMAL_L1"/>
    <property type="match status" value="1"/>
</dbReference>